<keyword evidence="3 10" id="KW-0808">Transferase</keyword>
<proteinExistence type="inferred from homology"/>
<dbReference type="NCBIfam" id="TIGR03025">
    <property type="entry name" value="EPS_sugtrans"/>
    <property type="match status" value="1"/>
</dbReference>
<accession>A0A938Y3Z1</accession>
<dbReference type="Proteomes" id="UP000663791">
    <property type="component" value="Unassembled WGS sequence"/>
</dbReference>
<dbReference type="GO" id="GO:0016020">
    <property type="term" value="C:membrane"/>
    <property type="evidence" value="ECO:0007669"/>
    <property type="project" value="UniProtKB-SubCell"/>
</dbReference>
<comment type="subcellular location">
    <subcellularLocation>
        <location evidence="1">Membrane</location>
        <topology evidence="1">Multi-pass membrane protein</topology>
    </subcellularLocation>
</comment>
<feature type="transmembrane region" description="Helical" evidence="8">
    <location>
        <begin position="134"/>
        <end position="151"/>
    </location>
</feature>
<dbReference type="RefSeq" id="WP_205292765.1">
    <property type="nucleotide sequence ID" value="NZ_CP074406.1"/>
</dbReference>
<evidence type="ECO:0000256" key="3">
    <source>
        <dbReference type="ARBA" id="ARBA00022679"/>
    </source>
</evidence>
<protein>
    <submittedName>
        <fullName evidence="10">Sugar transferase</fullName>
    </submittedName>
</protein>
<evidence type="ECO:0000313" key="10">
    <source>
        <dbReference type="EMBL" id="MBM9461446.1"/>
    </source>
</evidence>
<sequence length="523" mass="56249">MAEPTGPGPGSEPSVRGGDSLAVRGVGSDWTSPEEVAARMVRSSDRPLSGTWRDRYVRYVRTGDVAGLVLAGAVATLVRYQRDGLVGVPEVDARYALISLGLVAVWALTLRWVGVYDRKVLVEGDEEYRLAARAAVLTFAVAASVATLVTFGLSRLYLAIFLGTGLLATLGTRKVLRTVLARRRLAGRSLNRVLVIGGARAARTMAASFAAHPAAGYHVQGVWWPTRSAHYGSVIEVAGNQVRSYGWDATLEEALEGVGADTVIVTDTELLGNEGLKALGWALQGSGIDLLLSPNVVDVAGPRVHVRAVANLPLLHLDEPQFAGAAQIGKVAFDKVVASVALLLASPLLLVTALAVRATSPGPVLYGSRRVGVGGREFRMLKFRTMVDGADGLVADLSHLDTGAGPLFKAKDDPRVTRVGRVLRRYSIDELPQLFNVLRGDMSLVGPRPPLPSEVAGWADGVERRLLVRQGMTGLWQVSGRSDLQWEDAVRLDLDYVENWSMTRDLQIIWRTVRAVLRSDGAY</sequence>
<keyword evidence="4 8" id="KW-0812">Transmembrane</keyword>
<dbReference type="InterPro" id="IPR003362">
    <property type="entry name" value="Bact_transf"/>
</dbReference>
<reference evidence="10" key="1">
    <citation type="submission" date="2021-01" db="EMBL/GenBank/DDBJ databases">
        <title>Novel species in genus Nocardioides.</title>
        <authorList>
            <person name="Zhang G."/>
        </authorList>
    </citation>
    <scope>NUCLEOTIDE SEQUENCE</scope>
    <source>
        <strain evidence="10">Zg-536</strain>
    </source>
</reference>
<dbReference type="Pfam" id="PF02397">
    <property type="entry name" value="Bac_transf"/>
    <property type="match status" value="1"/>
</dbReference>
<organism evidence="10 11">
    <name type="scientific">Nocardioides faecalis</name>
    <dbReference type="NCBI Taxonomy" id="2803858"/>
    <lineage>
        <taxon>Bacteria</taxon>
        <taxon>Bacillati</taxon>
        <taxon>Actinomycetota</taxon>
        <taxon>Actinomycetes</taxon>
        <taxon>Propionibacteriales</taxon>
        <taxon>Nocardioidaceae</taxon>
        <taxon>Nocardioides</taxon>
    </lineage>
</organism>
<dbReference type="EMBL" id="JAERTX010000017">
    <property type="protein sequence ID" value="MBM9461446.1"/>
    <property type="molecule type" value="Genomic_DNA"/>
</dbReference>
<dbReference type="GO" id="GO:0016780">
    <property type="term" value="F:phosphotransferase activity, for other substituted phosphate groups"/>
    <property type="evidence" value="ECO:0007669"/>
    <property type="project" value="TreeGrafter"/>
</dbReference>
<evidence type="ECO:0000256" key="7">
    <source>
        <dbReference type="SAM" id="MobiDB-lite"/>
    </source>
</evidence>
<comment type="caution">
    <text evidence="10">The sequence shown here is derived from an EMBL/GenBank/DDBJ whole genome shotgun (WGS) entry which is preliminary data.</text>
</comment>
<dbReference type="AlphaFoldDB" id="A0A938Y3Z1"/>
<evidence type="ECO:0000256" key="1">
    <source>
        <dbReference type="ARBA" id="ARBA00004141"/>
    </source>
</evidence>
<evidence type="ECO:0000313" key="11">
    <source>
        <dbReference type="Proteomes" id="UP000663791"/>
    </source>
</evidence>
<keyword evidence="11" id="KW-1185">Reference proteome</keyword>
<evidence type="ECO:0000256" key="8">
    <source>
        <dbReference type="SAM" id="Phobius"/>
    </source>
</evidence>
<evidence type="ECO:0000256" key="4">
    <source>
        <dbReference type="ARBA" id="ARBA00022692"/>
    </source>
</evidence>
<dbReference type="InterPro" id="IPR017475">
    <property type="entry name" value="EPS_sugar_tfrase"/>
</dbReference>
<feature type="transmembrane region" description="Helical" evidence="8">
    <location>
        <begin position="93"/>
        <end position="113"/>
    </location>
</feature>
<keyword evidence="5 8" id="KW-1133">Transmembrane helix</keyword>
<evidence type="ECO:0000256" key="2">
    <source>
        <dbReference type="ARBA" id="ARBA00006464"/>
    </source>
</evidence>
<feature type="region of interest" description="Disordered" evidence="7">
    <location>
        <begin position="1"/>
        <end position="20"/>
    </location>
</feature>
<evidence type="ECO:0000256" key="5">
    <source>
        <dbReference type="ARBA" id="ARBA00022989"/>
    </source>
</evidence>
<feature type="transmembrane region" description="Helical" evidence="8">
    <location>
        <begin position="63"/>
        <end position="81"/>
    </location>
</feature>
<name>A0A938Y3Z1_9ACTN</name>
<evidence type="ECO:0000256" key="6">
    <source>
        <dbReference type="ARBA" id="ARBA00023136"/>
    </source>
</evidence>
<gene>
    <name evidence="10" type="ORF">JK386_16200</name>
</gene>
<keyword evidence="6 8" id="KW-0472">Membrane</keyword>
<dbReference type="PANTHER" id="PTHR30576:SF10">
    <property type="entry name" value="SLL5057 PROTEIN"/>
    <property type="match status" value="1"/>
</dbReference>
<dbReference type="Pfam" id="PF13727">
    <property type="entry name" value="CoA_binding_3"/>
    <property type="match status" value="1"/>
</dbReference>
<evidence type="ECO:0000259" key="9">
    <source>
        <dbReference type="Pfam" id="PF02397"/>
    </source>
</evidence>
<dbReference type="PANTHER" id="PTHR30576">
    <property type="entry name" value="COLANIC BIOSYNTHESIS UDP-GLUCOSE LIPID CARRIER TRANSFERASE"/>
    <property type="match status" value="1"/>
</dbReference>
<comment type="similarity">
    <text evidence="2">Belongs to the bacterial sugar transferase family.</text>
</comment>
<feature type="domain" description="Bacterial sugar transferase" evidence="9">
    <location>
        <begin position="330"/>
        <end position="517"/>
    </location>
</feature>